<name>A0ABW8ZU37_9BURK</name>
<keyword evidence="7" id="KW-1185">Reference proteome</keyword>
<keyword evidence="3" id="KW-0238">DNA-binding</keyword>
<keyword evidence="4" id="KW-0804">Transcription</keyword>
<dbReference type="PRINTS" id="PR00039">
    <property type="entry name" value="HTHLYSR"/>
</dbReference>
<organism evidence="6 7">
    <name type="scientific">Paraburkholderia agricolaris</name>
    <dbReference type="NCBI Taxonomy" id="2152888"/>
    <lineage>
        <taxon>Bacteria</taxon>
        <taxon>Pseudomonadati</taxon>
        <taxon>Pseudomonadota</taxon>
        <taxon>Betaproteobacteria</taxon>
        <taxon>Burkholderiales</taxon>
        <taxon>Burkholderiaceae</taxon>
        <taxon>Paraburkholderia</taxon>
    </lineage>
</organism>
<protein>
    <submittedName>
        <fullName evidence="6">LysR substrate-binding domain-containing protein</fullName>
    </submittedName>
</protein>
<dbReference type="InterPro" id="IPR036388">
    <property type="entry name" value="WH-like_DNA-bd_sf"/>
</dbReference>
<dbReference type="PANTHER" id="PTHR30537:SF74">
    <property type="entry name" value="HTH-TYPE TRANSCRIPTIONAL REGULATOR TRPI"/>
    <property type="match status" value="1"/>
</dbReference>
<dbReference type="SUPFAM" id="SSF53850">
    <property type="entry name" value="Periplasmic binding protein-like II"/>
    <property type="match status" value="1"/>
</dbReference>
<dbReference type="SUPFAM" id="SSF46785">
    <property type="entry name" value="Winged helix' DNA-binding domain"/>
    <property type="match status" value="1"/>
</dbReference>
<evidence type="ECO:0000313" key="6">
    <source>
        <dbReference type="EMBL" id="MFL9886732.1"/>
    </source>
</evidence>
<feature type="domain" description="HTH lysR-type" evidence="5">
    <location>
        <begin position="5"/>
        <end position="62"/>
    </location>
</feature>
<evidence type="ECO:0000256" key="4">
    <source>
        <dbReference type="ARBA" id="ARBA00023163"/>
    </source>
</evidence>
<dbReference type="InterPro" id="IPR058163">
    <property type="entry name" value="LysR-type_TF_proteobact-type"/>
</dbReference>
<evidence type="ECO:0000256" key="2">
    <source>
        <dbReference type="ARBA" id="ARBA00023015"/>
    </source>
</evidence>
<evidence type="ECO:0000256" key="1">
    <source>
        <dbReference type="ARBA" id="ARBA00009437"/>
    </source>
</evidence>
<accession>A0ABW8ZU37</accession>
<dbReference type="InterPro" id="IPR000847">
    <property type="entry name" value="LysR_HTH_N"/>
</dbReference>
<evidence type="ECO:0000313" key="7">
    <source>
        <dbReference type="Proteomes" id="UP001629249"/>
    </source>
</evidence>
<dbReference type="Pfam" id="PF03466">
    <property type="entry name" value="LysR_substrate"/>
    <property type="match status" value="1"/>
</dbReference>
<proteinExistence type="inferred from homology"/>
<dbReference type="RefSeq" id="WP_408330454.1">
    <property type="nucleotide sequence ID" value="NZ_JAQQFH010000015.1"/>
</dbReference>
<reference evidence="6 7" key="1">
    <citation type="journal article" date="2024" name="Chem. Sci.">
        <title>Discovery of megapolipeptins by genome mining of a Burkholderiales bacteria collection.</title>
        <authorList>
            <person name="Paulo B.S."/>
            <person name="Recchia M.J.J."/>
            <person name="Lee S."/>
            <person name="Fergusson C.H."/>
            <person name="Romanowski S.B."/>
            <person name="Hernandez A."/>
            <person name="Krull N."/>
            <person name="Liu D.Y."/>
            <person name="Cavanagh H."/>
            <person name="Bos A."/>
            <person name="Gray C.A."/>
            <person name="Murphy B.T."/>
            <person name="Linington R.G."/>
            <person name="Eustaquio A.S."/>
        </authorList>
    </citation>
    <scope>NUCLEOTIDE SEQUENCE [LARGE SCALE GENOMIC DNA]</scope>
    <source>
        <strain evidence="6 7">RL16-012-BIC-B</strain>
    </source>
</reference>
<gene>
    <name evidence="6" type="ORF">PQR66_27065</name>
</gene>
<dbReference type="InterPro" id="IPR005119">
    <property type="entry name" value="LysR_subst-bd"/>
</dbReference>
<dbReference type="Proteomes" id="UP001629249">
    <property type="component" value="Unassembled WGS sequence"/>
</dbReference>
<dbReference type="CDD" id="cd08432">
    <property type="entry name" value="PBP2_GcdR_TrpI_HvrB_AmpR_like"/>
    <property type="match status" value="1"/>
</dbReference>
<sequence>MHALPSINHLRSFQVIGHHLNLVRAAEELHLTSSALSYQLGVLEQRLGVKLFVRTGRGLAFTNAGRVLHDEVDECLQRLWAAVQRASTSDIKAPLVVSSLPTFAMRWLLPRFADVQEHFREIEIRVSIAEVNFERDAIDCAIAYGNGHWLGVGCDFLREETLILVCAPTAPGTSPMASVGDLHERTLLSAKQRPDDWAIWFKAAGHTPPTHARHLMLASRNMVIQAATEGLGVAVVDPAMIRPELESGRLIQALPCVANGGGSYYLLYPQGDENWLRISAFRTWLLGEIGGQ</sequence>
<comment type="similarity">
    <text evidence="1">Belongs to the LysR transcriptional regulatory family.</text>
</comment>
<comment type="caution">
    <text evidence="6">The sequence shown here is derived from an EMBL/GenBank/DDBJ whole genome shotgun (WGS) entry which is preliminary data.</text>
</comment>
<keyword evidence="2" id="KW-0805">Transcription regulation</keyword>
<dbReference type="EMBL" id="JAQQFN010000023">
    <property type="protein sequence ID" value="MFL9886732.1"/>
    <property type="molecule type" value="Genomic_DNA"/>
</dbReference>
<dbReference type="PROSITE" id="PS50931">
    <property type="entry name" value="HTH_LYSR"/>
    <property type="match status" value="1"/>
</dbReference>
<evidence type="ECO:0000256" key="3">
    <source>
        <dbReference type="ARBA" id="ARBA00023125"/>
    </source>
</evidence>
<dbReference type="InterPro" id="IPR036390">
    <property type="entry name" value="WH_DNA-bd_sf"/>
</dbReference>
<dbReference type="Gene3D" id="1.10.10.10">
    <property type="entry name" value="Winged helix-like DNA-binding domain superfamily/Winged helix DNA-binding domain"/>
    <property type="match status" value="1"/>
</dbReference>
<dbReference type="PANTHER" id="PTHR30537">
    <property type="entry name" value="HTH-TYPE TRANSCRIPTIONAL REGULATOR"/>
    <property type="match status" value="1"/>
</dbReference>
<dbReference type="Pfam" id="PF00126">
    <property type="entry name" value="HTH_1"/>
    <property type="match status" value="1"/>
</dbReference>
<evidence type="ECO:0000259" key="5">
    <source>
        <dbReference type="PROSITE" id="PS50931"/>
    </source>
</evidence>
<dbReference type="Gene3D" id="3.40.190.10">
    <property type="entry name" value="Periplasmic binding protein-like II"/>
    <property type="match status" value="2"/>
</dbReference>